<evidence type="ECO:0000313" key="3">
    <source>
        <dbReference type="Proteomes" id="UP000515860"/>
    </source>
</evidence>
<dbReference type="PANTHER" id="PTHR18964">
    <property type="entry name" value="ROK (REPRESSOR, ORF, KINASE) FAMILY"/>
    <property type="match status" value="1"/>
</dbReference>
<accession>A0A7G9GC46</accession>
<dbReference type="EMBL" id="CP060635">
    <property type="protein sequence ID" value="QNM08378.1"/>
    <property type="molecule type" value="Genomic_DNA"/>
</dbReference>
<protein>
    <submittedName>
        <fullName evidence="2">ROK family protein</fullName>
    </submittedName>
</protein>
<organism evidence="2 3">
    <name type="scientific">Wansuia hejianensis</name>
    <dbReference type="NCBI Taxonomy" id="2763667"/>
    <lineage>
        <taxon>Bacteria</taxon>
        <taxon>Bacillati</taxon>
        <taxon>Bacillota</taxon>
        <taxon>Clostridia</taxon>
        <taxon>Lachnospirales</taxon>
        <taxon>Lachnospiraceae</taxon>
        <taxon>Wansuia</taxon>
    </lineage>
</organism>
<dbReference type="InterPro" id="IPR043129">
    <property type="entry name" value="ATPase_NBD"/>
</dbReference>
<dbReference type="AlphaFoldDB" id="A0A7G9GC46"/>
<evidence type="ECO:0000256" key="1">
    <source>
        <dbReference type="ARBA" id="ARBA00006479"/>
    </source>
</evidence>
<comment type="similarity">
    <text evidence="1">Belongs to the ROK (NagC/XylR) family.</text>
</comment>
<gene>
    <name evidence="2" type="ORF">H9Q79_16095</name>
</gene>
<sequence length="313" mass="34606">MKSIAIDFGGSSIKMVLFQDGKISKRRTIPAYSHKGLAPRLADTEAAVRGMLEGEELREYAGVGIAMPGIVDPVRKKVLGIYDKYEDSKSLDLEQWCREAFGLPMVMEMDSKLALMGELNSGCGQGYKDAVMLILGTGVGTAVAFDGKILNSRNYVAGALSSHIIINMDGDQCTCPNSGCLEATASGWALERLVRSQPEYIASGLAGEDEINFRILEKWYLKQDKTAVSVLKKCVKAWRTGILNLIHAYDPELVVLSGAIMNFRGLYQMLTEGLDRFIWDCCGHVEIKRAEHPEDSVLYGLYHLVKNFMTVYN</sequence>
<dbReference type="KEGG" id="whj:H9Q79_16095"/>
<dbReference type="RefSeq" id="WP_249328730.1">
    <property type="nucleotide sequence ID" value="NZ_CP060635.1"/>
</dbReference>
<evidence type="ECO:0000313" key="2">
    <source>
        <dbReference type="EMBL" id="QNM08378.1"/>
    </source>
</evidence>
<proteinExistence type="inferred from homology"/>
<keyword evidence="3" id="KW-1185">Reference proteome</keyword>
<dbReference type="PANTHER" id="PTHR18964:SF149">
    <property type="entry name" value="BIFUNCTIONAL UDP-N-ACETYLGLUCOSAMINE 2-EPIMERASE_N-ACETYLMANNOSAMINE KINASE"/>
    <property type="match status" value="1"/>
</dbReference>
<name>A0A7G9GC46_9FIRM</name>
<dbReference type="Proteomes" id="UP000515860">
    <property type="component" value="Chromosome"/>
</dbReference>
<dbReference type="Gene3D" id="3.30.420.40">
    <property type="match status" value="2"/>
</dbReference>
<dbReference type="SUPFAM" id="SSF53067">
    <property type="entry name" value="Actin-like ATPase domain"/>
    <property type="match status" value="1"/>
</dbReference>
<dbReference type="InterPro" id="IPR000600">
    <property type="entry name" value="ROK"/>
</dbReference>
<reference evidence="2 3" key="1">
    <citation type="submission" date="2020-08" db="EMBL/GenBank/DDBJ databases">
        <authorList>
            <person name="Liu C."/>
            <person name="Sun Q."/>
        </authorList>
    </citation>
    <scope>NUCLEOTIDE SEQUENCE [LARGE SCALE GENOMIC DNA]</scope>
    <source>
        <strain evidence="2 3">NSJ-29</strain>
    </source>
</reference>
<dbReference type="Pfam" id="PF00480">
    <property type="entry name" value="ROK"/>
    <property type="match status" value="1"/>
</dbReference>